<protein>
    <submittedName>
        <fullName evidence="1">Uncharacterized protein</fullName>
    </submittedName>
</protein>
<feature type="non-terminal residue" evidence="1">
    <location>
        <position position="96"/>
    </location>
</feature>
<name>A0A4Y7U3J4_9FLAO</name>
<evidence type="ECO:0000313" key="2">
    <source>
        <dbReference type="Proteomes" id="UP000298340"/>
    </source>
</evidence>
<dbReference type="RefSeq" id="WP_170208219.1">
    <property type="nucleotide sequence ID" value="NZ_QWDN01001342.1"/>
</dbReference>
<feature type="non-terminal residue" evidence="1">
    <location>
        <position position="1"/>
    </location>
</feature>
<comment type="caution">
    <text evidence="1">The sequence shown here is derived from an EMBL/GenBank/DDBJ whole genome shotgun (WGS) entry which is preliminary data.</text>
</comment>
<gene>
    <name evidence="1" type="ORF">D0809_30750</name>
</gene>
<dbReference type="EMBL" id="QWDN01001342">
    <property type="protein sequence ID" value="TEB40409.1"/>
    <property type="molecule type" value="Genomic_DNA"/>
</dbReference>
<accession>A0A4Y7U3J4</accession>
<sequence>IAQYGIEATLPKPQGVNNSRVESCVALKDKVTTRQAKLIEKIEFINKKQEEIEDDDTYFFIELLKRGKKRNDILIILNINRNDYTEWRRKIIEDLY</sequence>
<organism evidence="1 2">
    <name type="scientific">Flavobacterium circumlabens</name>
    <dbReference type="NCBI Taxonomy" id="2133765"/>
    <lineage>
        <taxon>Bacteria</taxon>
        <taxon>Pseudomonadati</taxon>
        <taxon>Bacteroidota</taxon>
        <taxon>Flavobacteriia</taxon>
        <taxon>Flavobacteriales</taxon>
        <taxon>Flavobacteriaceae</taxon>
        <taxon>Flavobacterium</taxon>
    </lineage>
</organism>
<proteinExistence type="predicted"/>
<reference evidence="1 2" key="1">
    <citation type="journal article" date="2018" name="Syst. Appl. Microbiol.">
        <title>Flavobacterium circumlabens sp. nov. and Flavobacterium cupreum sp. nov., two psychrotrophic species isolated from Antarctic environmental samples.</title>
        <authorList>
            <person name="Kralova S."/>
            <person name="Busse H.J."/>
            <person name="Svec P."/>
            <person name="Maslanova I."/>
            <person name="Stankova E."/>
            <person name="Bartak M."/>
            <person name="Sedlacek I."/>
        </authorList>
    </citation>
    <scope>NUCLEOTIDE SEQUENCE [LARGE SCALE GENOMIC DNA]</scope>
    <source>
        <strain evidence="1 2">CCM 8828</strain>
    </source>
</reference>
<dbReference type="Proteomes" id="UP000298340">
    <property type="component" value="Unassembled WGS sequence"/>
</dbReference>
<dbReference type="AlphaFoldDB" id="A0A4Y7U3J4"/>
<evidence type="ECO:0000313" key="1">
    <source>
        <dbReference type="EMBL" id="TEB40409.1"/>
    </source>
</evidence>